<evidence type="ECO:0000313" key="4">
    <source>
        <dbReference type="Proteomes" id="UP000654370"/>
    </source>
</evidence>
<dbReference type="Proteomes" id="UP000654370">
    <property type="component" value="Unassembled WGS sequence"/>
</dbReference>
<dbReference type="SUPFAM" id="SSF52266">
    <property type="entry name" value="SGNH hydrolase"/>
    <property type="match status" value="1"/>
</dbReference>
<keyword evidence="2" id="KW-0732">Signal</keyword>
<protein>
    <submittedName>
        <fullName evidence="3">Uncharacterized protein</fullName>
    </submittedName>
</protein>
<evidence type="ECO:0000313" key="3">
    <source>
        <dbReference type="EMBL" id="KAG2173335.1"/>
    </source>
</evidence>
<sequence>MRLSNVTLSIISLFIVNTRARVVNCTSDAEIYPAGINRSQCYQNYLKRLVVFGDSWTENGDGPLTQASYLQDGFLGRAVNGPTWAEYLTVENGIDLYDFAVAGATANNTNVPRGIPDVQQQVQQYLTYTGNASLPSASTLYAIWIGVNDIHDIYTNNNASDQRAAKVEIAAESVLNAVNTLYQKSKARRFLLPATPPIGYLPILTNGSSSAHHQPADELAKSFNHRVKHYLAEFRKEHQDAEIQTFNSYSYIMDIIKDPTEYGLKYSIEPCTNLVND</sequence>
<dbReference type="Pfam" id="PF00657">
    <property type="entry name" value="Lipase_GDSL"/>
    <property type="match status" value="1"/>
</dbReference>
<dbReference type="InterPro" id="IPR001087">
    <property type="entry name" value="GDSL"/>
</dbReference>
<dbReference type="PANTHER" id="PTHR45648">
    <property type="entry name" value="GDSL LIPASE/ACYLHYDROLASE FAMILY PROTEIN (AFU_ORTHOLOGUE AFUA_4G14700)"/>
    <property type="match status" value="1"/>
</dbReference>
<accession>A0A8H7PGM1</accession>
<keyword evidence="1" id="KW-0378">Hydrolase</keyword>
<feature type="chain" id="PRO_5034074934" evidence="2">
    <location>
        <begin position="21"/>
        <end position="277"/>
    </location>
</feature>
<comment type="caution">
    <text evidence="3">The sequence shown here is derived from an EMBL/GenBank/DDBJ whole genome shotgun (WGS) entry which is preliminary data.</text>
</comment>
<dbReference type="InterPro" id="IPR051058">
    <property type="entry name" value="GDSL_Est/Lipase"/>
</dbReference>
<dbReference type="GO" id="GO:0016788">
    <property type="term" value="F:hydrolase activity, acting on ester bonds"/>
    <property type="evidence" value="ECO:0007669"/>
    <property type="project" value="InterPro"/>
</dbReference>
<organism evidence="3 4">
    <name type="scientific">Mortierella isabellina</name>
    <name type="common">Filamentous fungus</name>
    <name type="synonym">Umbelopsis isabellina</name>
    <dbReference type="NCBI Taxonomy" id="91625"/>
    <lineage>
        <taxon>Eukaryota</taxon>
        <taxon>Fungi</taxon>
        <taxon>Fungi incertae sedis</taxon>
        <taxon>Mucoromycota</taxon>
        <taxon>Mucoromycotina</taxon>
        <taxon>Umbelopsidomycetes</taxon>
        <taxon>Umbelopsidales</taxon>
        <taxon>Umbelopsidaceae</taxon>
        <taxon>Umbelopsis</taxon>
    </lineage>
</organism>
<proteinExistence type="predicted"/>
<dbReference type="Gene3D" id="3.40.50.1110">
    <property type="entry name" value="SGNH hydrolase"/>
    <property type="match status" value="1"/>
</dbReference>
<dbReference type="OrthoDB" id="1600564at2759"/>
<dbReference type="PANTHER" id="PTHR45648:SF22">
    <property type="entry name" value="GDSL LIPASE_ACYLHYDROLASE FAMILY PROTEIN (AFU_ORTHOLOGUE AFUA_4G14700)"/>
    <property type="match status" value="1"/>
</dbReference>
<keyword evidence="4" id="KW-1185">Reference proteome</keyword>
<dbReference type="InterPro" id="IPR036514">
    <property type="entry name" value="SGNH_hydro_sf"/>
</dbReference>
<evidence type="ECO:0000256" key="1">
    <source>
        <dbReference type="ARBA" id="ARBA00022801"/>
    </source>
</evidence>
<dbReference type="AlphaFoldDB" id="A0A8H7PGM1"/>
<dbReference type="EMBL" id="JAEPQZ010000015">
    <property type="protein sequence ID" value="KAG2173335.1"/>
    <property type="molecule type" value="Genomic_DNA"/>
</dbReference>
<reference evidence="3" key="1">
    <citation type="submission" date="2020-12" db="EMBL/GenBank/DDBJ databases">
        <title>Metabolic potential, ecology and presence of endohyphal bacteria is reflected in genomic diversity of Mucoromycotina.</title>
        <authorList>
            <person name="Muszewska A."/>
            <person name="Okrasinska A."/>
            <person name="Steczkiewicz K."/>
            <person name="Drgas O."/>
            <person name="Orlowska M."/>
            <person name="Perlinska-Lenart U."/>
            <person name="Aleksandrzak-Piekarczyk T."/>
            <person name="Szatraj K."/>
            <person name="Zielenkiewicz U."/>
            <person name="Pilsyk S."/>
            <person name="Malc E."/>
            <person name="Mieczkowski P."/>
            <person name="Kruszewska J.S."/>
            <person name="Biernat P."/>
            <person name="Pawlowska J."/>
        </authorList>
    </citation>
    <scope>NUCLEOTIDE SEQUENCE</scope>
    <source>
        <strain evidence="3">WA0000067209</strain>
    </source>
</reference>
<feature type="signal peptide" evidence="2">
    <location>
        <begin position="1"/>
        <end position="20"/>
    </location>
</feature>
<gene>
    <name evidence="3" type="ORF">INT43_004709</name>
</gene>
<evidence type="ECO:0000256" key="2">
    <source>
        <dbReference type="SAM" id="SignalP"/>
    </source>
</evidence>
<dbReference type="CDD" id="cd01846">
    <property type="entry name" value="fatty_acyltransferase_like"/>
    <property type="match status" value="1"/>
</dbReference>
<name>A0A8H7PGM1_MORIS</name>